<dbReference type="InterPro" id="IPR000683">
    <property type="entry name" value="Gfo/Idh/MocA-like_OxRdtase_N"/>
</dbReference>
<dbReference type="GO" id="GO:0016491">
    <property type="term" value="F:oxidoreductase activity"/>
    <property type="evidence" value="ECO:0007669"/>
    <property type="project" value="UniProtKB-KW"/>
</dbReference>
<organism evidence="5 6">
    <name type="scientific">Runella rosea</name>
    <dbReference type="NCBI Taxonomy" id="2259595"/>
    <lineage>
        <taxon>Bacteria</taxon>
        <taxon>Pseudomonadati</taxon>
        <taxon>Bacteroidota</taxon>
        <taxon>Cytophagia</taxon>
        <taxon>Cytophagales</taxon>
        <taxon>Spirosomataceae</taxon>
        <taxon>Runella</taxon>
    </lineage>
</organism>
<protein>
    <submittedName>
        <fullName evidence="5">Gfo/Idh/MocA family oxidoreductase</fullName>
    </submittedName>
</protein>
<evidence type="ECO:0000313" key="5">
    <source>
        <dbReference type="EMBL" id="AXE18138.1"/>
    </source>
</evidence>
<sequence length="330" mass="36832">MTRWGIIGPGRIAHKFAQDLMQVADAKLTAVASRDLGRAQLFAREYGATYTYGSYEEIINCPELDAVYIASPHIGHFEHTLLCLNAGIAVLCEKPFAMNTAQVSEMIHVARGKNVFLMEALWTRFLPTTLKTLEIIESGAIGKVLGVKADFGFKAPYDVDKRTFNKDLGGGALLDIGIYPLFFSYLILGKPTKITAQAIFGETKVDESTGMTLTYADEKFAFLDCTFMAKTRCEAFVYGEKGTIMIHSRWHESKAVTVEYDDETTETFTFDRPTWGYQYEIEEVNACLEAGKLESEGWSLTDSMNLISLLDAVRQEIGLVYKDFDATETV</sequence>
<dbReference type="Pfam" id="PF22725">
    <property type="entry name" value="GFO_IDH_MocA_C3"/>
    <property type="match status" value="1"/>
</dbReference>
<evidence type="ECO:0000256" key="1">
    <source>
        <dbReference type="ARBA" id="ARBA00010928"/>
    </source>
</evidence>
<dbReference type="KEGG" id="run:DR864_10510"/>
<dbReference type="EMBL" id="CP030850">
    <property type="protein sequence ID" value="AXE18138.1"/>
    <property type="molecule type" value="Genomic_DNA"/>
</dbReference>
<dbReference type="SUPFAM" id="SSF55347">
    <property type="entry name" value="Glyceraldehyde-3-phosphate dehydrogenase-like, C-terminal domain"/>
    <property type="match status" value="1"/>
</dbReference>
<reference evidence="5 6" key="1">
    <citation type="submission" date="2018-07" db="EMBL/GenBank/DDBJ databases">
        <title>Genome sequencing of Runella.</title>
        <authorList>
            <person name="Baek M.-G."/>
            <person name="Yi H."/>
        </authorList>
    </citation>
    <scope>NUCLEOTIDE SEQUENCE [LARGE SCALE GENOMIC DNA]</scope>
    <source>
        <strain evidence="5 6">HYN0085</strain>
    </source>
</reference>
<keyword evidence="2" id="KW-0560">Oxidoreductase</keyword>
<evidence type="ECO:0000259" key="3">
    <source>
        <dbReference type="Pfam" id="PF01408"/>
    </source>
</evidence>
<comment type="similarity">
    <text evidence="1">Belongs to the Gfo/Idh/MocA family.</text>
</comment>
<dbReference type="PANTHER" id="PTHR22604:SF105">
    <property type="entry name" value="TRANS-1,2-DIHYDROBENZENE-1,2-DIOL DEHYDROGENASE"/>
    <property type="match status" value="1"/>
</dbReference>
<dbReference type="SUPFAM" id="SSF51735">
    <property type="entry name" value="NAD(P)-binding Rossmann-fold domains"/>
    <property type="match status" value="1"/>
</dbReference>
<name>A0A344THL7_9BACT</name>
<dbReference type="AlphaFoldDB" id="A0A344THL7"/>
<gene>
    <name evidence="5" type="ORF">DR864_10510</name>
</gene>
<dbReference type="Gene3D" id="3.30.360.10">
    <property type="entry name" value="Dihydrodipicolinate Reductase, domain 2"/>
    <property type="match status" value="1"/>
</dbReference>
<proteinExistence type="inferred from homology"/>
<feature type="domain" description="Gfo/Idh/MocA-like oxidoreductase N-terminal" evidence="3">
    <location>
        <begin position="3"/>
        <end position="118"/>
    </location>
</feature>
<dbReference type="InterPro" id="IPR050984">
    <property type="entry name" value="Gfo/Idh/MocA_domain"/>
</dbReference>
<dbReference type="Pfam" id="PF01408">
    <property type="entry name" value="GFO_IDH_MocA"/>
    <property type="match status" value="1"/>
</dbReference>
<evidence type="ECO:0000313" key="6">
    <source>
        <dbReference type="Proteomes" id="UP000251993"/>
    </source>
</evidence>
<accession>A0A344THL7</accession>
<dbReference type="PANTHER" id="PTHR22604">
    <property type="entry name" value="OXIDOREDUCTASES"/>
    <property type="match status" value="1"/>
</dbReference>
<evidence type="ECO:0000259" key="4">
    <source>
        <dbReference type="Pfam" id="PF22725"/>
    </source>
</evidence>
<dbReference type="InterPro" id="IPR036291">
    <property type="entry name" value="NAD(P)-bd_dom_sf"/>
</dbReference>
<feature type="domain" description="GFO/IDH/MocA-like oxidoreductase" evidence="4">
    <location>
        <begin position="133"/>
        <end position="244"/>
    </location>
</feature>
<dbReference type="Proteomes" id="UP000251993">
    <property type="component" value="Chromosome"/>
</dbReference>
<keyword evidence="6" id="KW-1185">Reference proteome</keyword>
<evidence type="ECO:0000256" key="2">
    <source>
        <dbReference type="ARBA" id="ARBA00023002"/>
    </source>
</evidence>
<dbReference type="InterPro" id="IPR055170">
    <property type="entry name" value="GFO_IDH_MocA-like_dom"/>
</dbReference>
<dbReference type="GO" id="GO:0000166">
    <property type="term" value="F:nucleotide binding"/>
    <property type="evidence" value="ECO:0007669"/>
    <property type="project" value="InterPro"/>
</dbReference>
<dbReference type="RefSeq" id="WP_114066923.1">
    <property type="nucleotide sequence ID" value="NZ_CP030850.1"/>
</dbReference>
<dbReference type="OrthoDB" id="9795543at2"/>
<dbReference type="Gene3D" id="3.40.50.720">
    <property type="entry name" value="NAD(P)-binding Rossmann-like Domain"/>
    <property type="match status" value="1"/>
</dbReference>